<name>A0A9P5PIW5_9AGAR</name>
<protein>
    <submittedName>
        <fullName evidence="2">Uncharacterized protein</fullName>
    </submittedName>
</protein>
<comment type="caution">
    <text evidence="2">The sequence shown here is derived from an EMBL/GenBank/DDBJ whole genome shotgun (WGS) entry which is preliminary data.</text>
</comment>
<keyword evidence="1" id="KW-0472">Membrane</keyword>
<feature type="transmembrane region" description="Helical" evidence="1">
    <location>
        <begin position="20"/>
        <end position="41"/>
    </location>
</feature>
<sequence>MTPQERQLVSVLGETEFANIFDLVLLFICYGAYILGFIIAVRSLTIGTWGRPQTVLLACLITTFICFSWDVFNAGAVVLELDWYTLEQGITGQTQAADKKVMEWQVTSGWPSIINLLLSDGIVVWRASTLYARSKFWRFILATLMIANVNTIWDIFNEETEFSKSAILDWVAVGLSLIVNMVATVLFSYKAWKHRRYMDGVNGGLARRGAQAQKILNLLVESGVIFCIVQSFYVIVIALDTCDITTMWPRNTVDTVFIIASSCYPVTVIGLLHKDNKRLASAESFNTRSSLQSDDICFSTIRGSNGIVSSIDYNDRLTRLESSISSKDTTPCFA</sequence>
<dbReference type="Proteomes" id="UP000772434">
    <property type="component" value="Unassembled WGS sequence"/>
</dbReference>
<accession>A0A9P5PIW5</accession>
<feature type="transmembrane region" description="Helical" evidence="1">
    <location>
        <begin position="53"/>
        <end position="72"/>
    </location>
</feature>
<keyword evidence="1" id="KW-1133">Transmembrane helix</keyword>
<keyword evidence="3" id="KW-1185">Reference proteome</keyword>
<feature type="transmembrane region" description="Helical" evidence="1">
    <location>
        <begin position="255"/>
        <end position="272"/>
    </location>
</feature>
<evidence type="ECO:0000313" key="3">
    <source>
        <dbReference type="Proteomes" id="UP000772434"/>
    </source>
</evidence>
<reference evidence="2" key="1">
    <citation type="submission" date="2020-11" db="EMBL/GenBank/DDBJ databases">
        <authorList>
            <consortium name="DOE Joint Genome Institute"/>
            <person name="Ahrendt S."/>
            <person name="Riley R."/>
            <person name="Andreopoulos W."/>
            <person name="Labutti K."/>
            <person name="Pangilinan J."/>
            <person name="Ruiz-Duenas F.J."/>
            <person name="Barrasa J.M."/>
            <person name="Sanchez-Garcia M."/>
            <person name="Camarero S."/>
            <person name="Miyauchi S."/>
            <person name="Serrano A."/>
            <person name="Linde D."/>
            <person name="Babiker R."/>
            <person name="Drula E."/>
            <person name="Ayuso-Fernandez I."/>
            <person name="Pacheco R."/>
            <person name="Padilla G."/>
            <person name="Ferreira P."/>
            <person name="Barriuso J."/>
            <person name="Kellner H."/>
            <person name="Castanera R."/>
            <person name="Alfaro M."/>
            <person name="Ramirez L."/>
            <person name="Pisabarro A.G."/>
            <person name="Kuo A."/>
            <person name="Tritt A."/>
            <person name="Lipzen A."/>
            <person name="He G."/>
            <person name="Yan M."/>
            <person name="Ng V."/>
            <person name="Cullen D."/>
            <person name="Martin F."/>
            <person name="Rosso M.-N."/>
            <person name="Henrissat B."/>
            <person name="Hibbett D."/>
            <person name="Martinez A.T."/>
            <person name="Grigoriev I.V."/>
        </authorList>
    </citation>
    <scope>NUCLEOTIDE SEQUENCE</scope>
    <source>
        <strain evidence="2">AH 40177</strain>
    </source>
</reference>
<feature type="transmembrane region" description="Helical" evidence="1">
    <location>
        <begin position="215"/>
        <end position="235"/>
    </location>
</feature>
<dbReference type="AlphaFoldDB" id="A0A9P5PIW5"/>
<proteinExistence type="predicted"/>
<dbReference type="OrthoDB" id="3029622at2759"/>
<organism evidence="2 3">
    <name type="scientific">Rhodocollybia butyracea</name>
    <dbReference type="NCBI Taxonomy" id="206335"/>
    <lineage>
        <taxon>Eukaryota</taxon>
        <taxon>Fungi</taxon>
        <taxon>Dikarya</taxon>
        <taxon>Basidiomycota</taxon>
        <taxon>Agaricomycotina</taxon>
        <taxon>Agaricomycetes</taxon>
        <taxon>Agaricomycetidae</taxon>
        <taxon>Agaricales</taxon>
        <taxon>Marasmiineae</taxon>
        <taxon>Omphalotaceae</taxon>
        <taxon>Rhodocollybia</taxon>
    </lineage>
</organism>
<dbReference type="EMBL" id="JADNRY010000118">
    <property type="protein sequence ID" value="KAF9064688.1"/>
    <property type="molecule type" value="Genomic_DNA"/>
</dbReference>
<feature type="transmembrane region" description="Helical" evidence="1">
    <location>
        <begin position="109"/>
        <end position="127"/>
    </location>
</feature>
<gene>
    <name evidence="2" type="ORF">BDP27DRAFT_131867</name>
</gene>
<evidence type="ECO:0000256" key="1">
    <source>
        <dbReference type="SAM" id="Phobius"/>
    </source>
</evidence>
<feature type="transmembrane region" description="Helical" evidence="1">
    <location>
        <begin position="139"/>
        <end position="156"/>
    </location>
</feature>
<feature type="transmembrane region" description="Helical" evidence="1">
    <location>
        <begin position="168"/>
        <end position="189"/>
    </location>
</feature>
<keyword evidence="1" id="KW-0812">Transmembrane</keyword>
<evidence type="ECO:0000313" key="2">
    <source>
        <dbReference type="EMBL" id="KAF9064688.1"/>
    </source>
</evidence>